<dbReference type="GO" id="GO:0016616">
    <property type="term" value="F:oxidoreductase activity, acting on the CH-OH group of donors, NAD or NADP as acceptor"/>
    <property type="evidence" value="ECO:0007669"/>
    <property type="project" value="TreeGrafter"/>
</dbReference>
<evidence type="ECO:0000259" key="3">
    <source>
        <dbReference type="Pfam" id="PF01370"/>
    </source>
</evidence>
<comment type="caution">
    <text evidence="4">The sequence shown here is derived from an EMBL/GenBank/DDBJ whole genome shotgun (WGS) entry which is preliminary data.</text>
</comment>
<comment type="similarity">
    <text evidence="2">Belongs to the NAD(P)-dependent epimerase/dehydratase family. Dihydroflavonol-4-reductase subfamily.</text>
</comment>
<dbReference type="InterPro" id="IPR001509">
    <property type="entry name" value="Epimerase_deHydtase"/>
</dbReference>
<dbReference type="PANTHER" id="PTHR10366">
    <property type="entry name" value="NAD DEPENDENT EPIMERASE/DEHYDRATASE"/>
    <property type="match status" value="1"/>
</dbReference>
<reference evidence="4" key="1">
    <citation type="submission" date="2021-02" db="EMBL/GenBank/DDBJ databases">
        <title>Psilocybe cubensis genome.</title>
        <authorList>
            <person name="Mckernan K.J."/>
            <person name="Crawford S."/>
            <person name="Trippe A."/>
            <person name="Kane L.T."/>
            <person name="Mclaughlin S."/>
        </authorList>
    </citation>
    <scope>NUCLEOTIDE SEQUENCE [LARGE SCALE GENOMIC DNA]</scope>
    <source>
        <strain evidence="4">MGC-MH-2018</strain>
    </source>
</reference>
<dbReference type="OrthoDB" id="2735536at2759"/>
<keyword evidence="1" id="KW-0560">Oxidoreductase</keyword>
<accession>A0A8H7Y705</accession>
<evidence type="ECO:0000256" key="1">
    <source>
        <dbReference type="ARBA" id="ARBA00023002"/>
    </source>
</evidence>
<protein>
    <recommendedName>
        <fullName evidence="3">NAD-dependent epimerase/dehydratase domain-containing protein</fullName>
    </recommendedName>
</protein>
<dbReference type="InterPro" id="IPR050425">
    <property type="entry name" value="NAD(P)_dehydrat-like"/>
</dbReference>
<sequence length="326" mass="36219">MPVLDAHSGAKVLVTGVNGYVATGVAKELLEQGFSVRGTVIVDDITKEGAFDEAVKGVDAVEHMASPLPGNLKDEDPEVYIKPAVEGTLSIFNSILKHGNQIKRVVLTSSIGAVMPPLRSQTTLNEDNWAEEFVDIVGRRGRDSSSVEKYIASKTLSEKAAWDFYTQNKNQIAWDLVVLNPANALGPQFQDFKSLNELSRSVQVWYEFVAMDQPEEYLQATLSYVDIGDVTLAHVEALKKEAAGGQRIILSSGCMTWQDARNDLFMRKPEYYTSGILKRGNPELRGKVMFTFNSTKAQDILGIKYRTWDETMAATMDEFEKRGFFA</sequence>
<dbReference type="AlphaFoldDB" id="A0A8H7Y705"/>
<gene>
    <name evidence="4" type="ORF">JR316_001504</name>
</gene>
<feature type="domain" description="NAD-dependent epimerase/dehydratase" evidence="3">
    <location>
        <begin position="12"/>
        <end position="245"/>
    </location>
</feature>
<name>A0A8H7Y705_PSICU</name>
<evidence type="ECO:0000256" key="2">
    <source>
        <dbReference type="ARBA" id="ARBA00023445"/>
    </source>
</evidence>
<organism evidence="4">
    <name type="scientific">Psilocybe cubensis</name>
    <name type="common">Psychedelic mushroom</name>
    <name type="synonym">Stropharia cubensis</name>
    <dbReference type="NCBI Taxonomy" id="181762"/>
    <lineage>
        <taxon>Eukaryota</taxon>
        <taxon>Fungi</taxon>
        <taxon>Dikarya</taxon>
        <taxon>Basidiomycota</taxon>
        <taxon>Agaricomycotina</taxon>
        <taxon>Agaricomycetes</taxon>
        <taxon>Agaricomycetidae</taxon>
        <taxon>Agaricales</taxon>
        <taxon>Agaricineae</taxon>
        <taxon>Strophariaceae</taxon>
        <taxon>Psilocybe</taxon>
    </lineage>
</organism>
<dbReference type="Pfam" id="PF01370">
    <property type="entry name" value="Epimerase"/>
    <property type="match status" value="1"/>
</dbReference>
<proteinExistence type="inferred from homology"/>
<dbReference type="PANTHER" id="PTHR10366:SF564">
    <property type="entry name" value="STEROL-4-ALPHA-CARBOXYLATE 3-DEHYDROGENASE, DECARBOXYLATING"/>
    <property type="match status" value="1"/>
</dbReference>
<dbReference type="InterPro" id="IPR036291">
    <property type="entry name" value="NAD(P)-bd_dom_sf"/>
</dbReference>
<evidence type="ECO:0000313" key="4">
    <source>
        <dbReference type="EMBL" id="KAG5174836.1"/>
    </source>
</evidence>
<dbReference type="SUPFAM" id="SSF51735">
    <property type="entry name" value="NAD(P)-binding Rossmann-fold domains"/>
    <property type="match status" value="1"/>
</dbReference>
<dbReference type="EMBL" id="JAFIQS010000001">
    <property type="protein sequence ID" value="KAG5174836.1"/>
    <property type="molecule type" value="Genomic_DNA"/>
</dbReference>
<dbReference type="Gene3D" id="3.40.50.720">
    <property type="entry name" value="NAD(P)-binding Rossmann-like Domain"/>
    <property type="match status" value="1"/>
</dbReference>